<feature type="compositionally biased region" description="Polar residues" evidence="1">
    <location>
        <begin position="35"/>
        <end position="48"/>
    </location>
</feature>
<sequence length="227" mass="25595">MQPRQASHSKDVRQTEKRKLAGKARLPGRTKRSKLQNVPDQTDPTNSGVSIEEVAASVSQMILPELTQTIQTLISQREDNGVVSRNQQPIEKSPPAINLESLAGPSTDSEQKIETIINPHQPDSCEGQERNIWIIGSSIIKWAFQRACLSEEKAHLGLQRQNYRILWQGKGGLTLNKLFPRIQLLLRHCVLNFAKTGGHLSPEILSSSRPWKKYWCYLDILDDVSAR</sequence>
<keyword evidence="3" id="KW-1185">Reference proteome</keyword>
<protein>
    <submittedName>
        <fullName evidence="2">Uncharacterized protein</fullName>
    </submittedName>
</protein>
<evidence type="ECO:0000313" key="2">
    <source>
        <dbReference type="EnsemblMetazoa" id="G34281.2:cds"/>
    </source>
</evidence>
<dbReference type="Proteomes" id="UP000005408">
    <property type="component" value="Unassembled WGS sequence"/>
</dbReference>
<proteinExistence type="predicted"/>
<feature type="compositionally biased region" description="Basic and acidic residues" evidence="1">
    <location>
        <begin position="8"/>
        <end position="19"/>
    </location>
</feature>
<dbReference type="EnsemblMetazoa" id="G34281.2">
    <property type="protein sequence ID" value="G34281.2:cds"/>
    <property type="gene ID" value="G34281"/>
</dbReference>
<evidence type="ECO:0000256" key="1">
    <source>
        <dbReference type="SAM" id="MobiDB-lite"/>
    </source>
</evidence>
<feature type="region of interest" description="Disordered" evidence="1">
    <location>
        <begin position="1"/>
        <end position="48"/>
    </location>
</feature>
<reference evidence="2" key="1">
    <citation type="submission" date="2022-08" db="UniProtKB">
        <authorList>
            <consortium name="EnsemblMetazoa"/>
        </authorList>
    </citation>
    <scope>IDENTIFICATION</scope>
    <source>
        <strain evidence="2">05x7-T-G4-1.051#20</strain>
    </source>
</reference>
<dbReference type="AlphaFoldDB" id="A0A8W8MNA1"/>
<evidence type="ECO:0000313" key="3">
    <source>
        <dbReference type="Proteomes" id="UP000005408"/>
    </source>
</evidence>
<feature type="compositionally biased region" description="Basic residues" evidence="1">
    <location>
        <begin position="20"/>
        <end position="34"/>
    </location>
</feature>
<organism evidence="2 3">
    <name type="scientific">Magallana gigas</name>
    <name type="common">Pacific oyster</name>
    <name type="synonym">Crassostrea gigas</name>
    <dbReference type="NCBI Taxonomy" id="29159"/>
    <lineage>
        <taxon>Eukaryota</taxon>
        <taxon>Metazoa</taxon>
        <taxon>Spiralia</taxon>
        <taxon>Lophotrochozoa</taxon>
        <taxon>Mollusca</taxon>
        <taxon>Bivalvia</taxon>
        <taxon>Autobranchia</taxon>
        <taxon>Pteriomorphia</taxon>
        <taxon>Ostreida</taxon>
        <taxon>Ostreoidea</taxon>
        <taxon>Ostreidae</taxon>
        <taxon>Magallana</taxon>
    </lineage>
</organism>
<accession>A0A8W8MNA1</accession>
<name>A0A8W8MNA1_MAGGI</name>